<evidence type="ECO:0000313" key="2">
    <source>
        <dbReference type="EMBL" id="MDQ6413805.1"/>
    </source>
</evidence>
<dbReference type="EMBL" id="JAMXWF010000069">
    <property type="protein sequence ID" value="MDQ6413805.1"/>
    <property type="molecule type" value="Genomic_DNA"/>
</dbReference>
<sequence length="150" mass="16256">MQAIRATLGKIEEHARAVAVGVTAVIVLVAFARPYIADLAQFYLNEAGMPQPQLVMKPGYQVLIDGHAVPIVGNDECPQEKDAQKAFWLGGRPDDIPAMGCVVVGSTTKEVHVRVNSNVLEVWKVVHQERGGFPATLLVRPNGDYIAEAK</sequence>
<accession>A0AAP5BNW4</accession>
<keyword evidence="3" id="KW-1185">Reference proteome</keyword>
<evidence type="ECO:0000313" key="3">
    <source>
        <dbReference type="Proteomes" id="UP001209412"/>
    </source>
</evidence>
<organism evidence="2 4">
    <name type="scientific">Paraburkholderia madseniana</name>
    <dbReference type="NCBI Taxonomy" id="2599607"/>
    <lineage>
        <taxon>Bacteria</taxon>
        <taxon>Pseudomonadati</taxon>
        <taxon>Pseudomonadota</taxon>
        <taxon>Betaproteobacteria</taxon>
        <taxon>Burkholderiales</taxon>
        <taxon>Burkholderiaceae</taxon>
        <taxon>Paraburkholderia</taxon>
    </lineage>
</organism>
<name>A0AAP5BNW4_9BURK</name>
<dbReference type="Proteomes" id="UP001209412">
    <property type="component" value="Unassembled WGS sequence"/>
</dbReference>
<comment type="caution">
    <text evidence="2">The sequence shown here is derived from an EMBL/GenBank/DDBJ whole genome shotgun (WGS) entry which is preliminary data.</text>
</comment>
<dbReference type="AlphaFoldDB" id="A0AAP5BNW4"/>
<protein>
    <submittedName>
        <fullName evidence="2">Uncharacterized protein</fullName>
    </submittedName>
</protein>
<gene>
    <name evidence="2" type="ORF">NIE36_42520</name>
    <name evidence="1" type="ORF">OSB80_42630</name>
</gene>
<dbReference type="EMBL" id="JAPKHW010000069">
    <property type="protein sequence ID" value="MCX4151994.1"/>
    <property type="molecule type" value="Genomic_DNA"/>
</dbReference>
<evidence type="ECO:0000313" key="4">
    <source>
        <dbReference type="Proteomes" id="UP001242288"/>
    </source>
</evidence>
<dbReference type="Proteomes" id="UP001242288">
    <property type="component" value="Unassembled WGS sequence"/>
</dbReference>
<reference evidence="2" key="1">
    <citation type="submission" date="2022-06" db="EMBL/GenBank/DDBJ databases">
        <title>PHB producers.</title>
        <authorList>
            <person name="Besaury L."/>
        </authorList>
    </citation>
    <scope>NUCLEOTIDE SEQUENCE</scope>
    <source>
        <strain evidence="2 3">SEWS6</strain>
    </source>
</reference>
<proteinExistence type="predicted"/>
<evidence type="ECO:0000313" key="1">
    <source>
        <dbReference type="EMBL" id="MCX4151994.1"/>
    </source>
</evidence>
<dbReference type="RefSeq" id="WP_266262044.1">
    <property type="nucleotide sequence ID" value="NZ_JAMXWF010000069.1"/>
</dbReference>